<dbReference type="GO" id="GO:0006689">
    <property type="term" value="P:ganglioside catabolic process"/>
    <property type="evidence" value="ECO:0007669"/>
    <property type="project" value="TreeGrafter"/>
</dbReference>
<accession>G5K489</accession>
<dbReference type="CDD" id="cd15482">
    <property type="entry name" value="Sialidase_non-viral"/>
    <property type="match status" value="1"/>
</dbReference>
<evidence type="ECO:0000259" key="4">
    <source>
        <dbReference type="Pfam" id="PF13088"/>
    </source>
</evidence>
<dbReference type="InterPro" id="IPR023364">
    <property type="entry name" value="Trans_sialidase_dom3"/>
</dbReference>
<sequence length="548" mass="62546">MIYQKALSPKEVWEIWEYSLKQKNNTNEGAFISDEKILFESGLNHQPNKDGVYTYRIPALLKTQEGTLIAGADQRWEHFRDWGTIAMVVRRSEDKGESWQEIQTLVKLRDNPLAPKGKSHLDEYSDSPVNIDMVLVQDHLSKTKRIFSIYDMYPAGRGIFGMTDSPEQEYSQMDQKSYLNLYKVDQKDHKEKGIYTVRENGVVYAPDGQPTDYHVVIVSTQKNYSDLGDIYHGKKRIGNIYFTSYKSSPFRIAKSNYIWLSYSDDDGKSWSSPRDITANLRHPGIKFLGVGPGAGIVLRHGAYAGRIVVPAYSTNWLSHLESSQSSRVIYSDDHGESWQLGDAVNDNRLLENGETIHSTSMDKRHVFDQNTESAVVQLKNGDLKLFLRNTAKANCLQVATSKDGGKSFEKDLDIYGEVPEAYVQLSAVAFERDQKEYILLVNANGPGDLRQDGYARLAEVQADGSLKWLSHRLLQAGKFAYNCVQMIDDHHFGVLYEHSKGNQNDFNLIFKTFNWQYLTEGFTKQEQGKISFSQLSVKDFFFICQQLF</sequence>
<dbReference type="GO" id="GO:0004308">
    <property type="term" value="F:exo-alpha-sialidase activity"/>
    <property type="evidence" value="ECO:0007669"/>
    <property type="project" value="UniProtKB-EC"/>
</dbReference>
<organism evidence="5 6">
    <name type="scientific">Streptococcus ictaluri 707-05</name>
    <dbReference type="NCBI Taxonomy" id="764299"/>
    <lineage>
        <taxon>Bacteria</taxon>
        <taxon>Bacillati</taxon>
        <taxon>Bacillota</taxon>
        <taxon>Bacilli</taxon>
        <taxon>Lactobacillales</taxon>
        <taxon>Streptococcaceae</taxon>
        <taxon>Streptococcus</taxon>
    </lineage>
</organism>
<dbReference type="GO" id="GO:0005737">
    <property type="term" value="C:cytoplasm"/>
    <property type="evidence" value="ECO:0007669"/>
    <property type="project" value="TreeGrafter"/>
</dbReference>
<dbReference type="EC" id="3.2.1.18" evidence="3"/>
<dbReference type="GO" id="GO:0009313">
    <property type="term" value="P:oligosaccharide catabolic process"/>
    <property type="evidence" value="ECO:0007669"/>
    <property type="project" value="TreeGrafter"/>
</dbReference>
<dbReference type="InterPro" id="IPR026856">
    <property type="entry name" value="Sialidase_fam"/>
</dbReference>
<name>G5K489_9STRE</name>
<dbReference type="Pfam" id="PF13088">
    <property type="entry name" value="BNR_2"/>
    <property type="match status" value="1"/>
</dbReference>
<reference evidence="5 6" key="1">
    <citation type="journal article" date="2014" name="Int. J. Syst. Evol. Microbiol.">
        <title>Phylogenomics and the dynamic genome evolution of the genus Streptococcus.</title>
        <authorList>
            <consortium name="The Broad Institute Genome Sequencing Platform"/>
            <person name="Richards V.P."/>
            <person name="Palmer S.R."/>
            <person name="Pavinski Bitar P.D."/>
            <person name="Qin X."/>
            <person name="Weinstock G.M."/>
            <person name="Highlander S.K."/>
            <person name="Town C.D."/>
            <person name="Burne R.A."/>
            <person name="Stanhope M.J."/>
        </authorList>
    </citation>
    <scope>NUCLEOTIDE SEQUENCE [LARGE SCALE GENOMIC DNA]</scope>
    <source>
        <strain evidence="5 6">707-05</strain>
    </source>
</reference>
<dbReference type="GO" id="GO:0016020">
    <property type="term" value="C:membrane"/>
    <property type="evidence" value="ECO:0007669"/>
    <property type="project" value="TreeGrafter"/>
</dbReference>
<proteinExistence type="inferred from homology"/>
<keyword evidence="6" id="KW-1185">Reference proteome</keyword>
<evidence type="ECO:0000313" key="6">
    <source>
        <dbReference type="Proteomes" id="UP000003330"/>
    </source>
</evidence>
<comment type="caution">
    <text evidence="5">The sequence shown here is derived from an EMBL/GenBank/DDBJ whole genome shotgun (WGS) entry which is preliminary data.</text>
</comment>
<dbReference type="EMBL" id="AEUX02000007">
    <property type="protein sequence ID" value="EHI68940.1"/>
    <property type="molecule type" value="Genomic_DNA"/>
</dbReference>
<comment type="similarity">
    <text evidence="2">Belongs to the glycosyl hydrolase 33 family.</text>
</comment>
<dbReference type="Gene3D" id="2.120.10.10">
    <property type="match status" value="1"/>
</dbReference>
<protein>
    <recommendedName>
        <fullName evidence="3">exo-alpha-sialidase</fullName>
        <ecNumber evidence="3">3.2.1.18</ecNumber>
    </recommendedName>
</protein>
<dbReference type="AlphaFoldDB" id="G5K489"/>
<evidence type="ECO:0000256" key="1">
    <source>
        <dbReference type="ARBA" id="ARBA00000427"/>
    </source>
</evidence>
<gene>
    <name evidence="5" type="ORF">STRIC_1609</name>
</gene>
<dbReference type="InterPro" id="IPR036278">
    <property type="entry name" value="Sialidase_sf"/>
</dbReference>
<comment type="catalytic activity">
    <reaction evidence="1">
        <text>Hydrolysis of alpha-(2-&gt;3)-, alpha-(2-&gt;6)-, alpha-(2-&gt;8)- glycosidic linkages of terminal sialic acid residues in oligosaccharides, glycoproteins, glycolipids, colominic acid and synthetic substrates.</text>
        <dbReference type="EC" id="3.2.1.18"/>
    </reaction>
</comment>
<evidence type="ECO:0000256" key="2">
    <source>
        <dbReference type="ARBA" id="ARBA00009348"/>
    </source>
</evidence>
<dbReference type="STRING" id="764299.STRIC_1609"/>
<feature type="domain" description="Sialidase" evidence="4">
    <location>
        <begin position="242"/>
        <end position="442"/>
    </location>
</feature>
<dbReference type="PANTHER" id="PTHR10628:SF30">
    <property type="entry name" value="EXO-ALPHA-SIALIDASE"/>
    <property type="match status" value="1"/>
</dbReference>
<evidence type="ECO:0000313" key="5">
    <source>
        <dbReference type="EMBL" id="EHI68940.1"/>
    </source>
</evidence>
<dbReference type="Proteomes" id="UP000003330">
    <property type="component" value="Unassembled WGS sequence"/>
</dbReference>
<evidence type="ECO:0000256" key="3">
    <source>
        <dbReference type="ARBA" id="ARBA00012733"/>
    </source>
</evidence>
<dbReference type="Gene3D" id="2.40.220.10">
    <property type="entry name" value="Intramolecular Trans-sialidase, Domain 3"/>
    <property type="match status" value="1"/>
</dbReference>
<dbReference type="PANTHER" id="PTHR10628">
    <property type="entry name" value="SIALIDASE"/>
    <property type="match status" value="1"/>
</dbReference>
<dbReference type="InterPro" id="IPR011040">
    <property type="entry name" value="Sialidase"/>
</dbReference>
<dbReference type="SUPFAM" id="SSF50939">
    <property type="entry name" value="Sialidases"/>
    <property type="match status" value="1"/>
</dbReference>
<dbReference type="eggNOG" id="COG4409">
    <property type="taxonomic scope" value="Bacteria"/>
</dbReference>